<dbReference type="Gene3D" id="3.30.70.1710">
    <property type="match status" value="2"/>
</dbReference>
<protein>
    <submittedName>
        <fullName evidence="4">BMC domain</fullName>
    </submittedName>
</protein>
<accession>A0A285PQG6</accession>
<dbReference type="EMBL" id="LT907978">
    <property type="protein sequence ID" value="SOB71848.1"/>
    <property type="molecule type" value="Genomic_DNA"/>
</dbReference>
<evidence type="ECO:0000259" key="3">
    <source>
        <dbReference type="PROSITE" id="PS51931"/>
    </source>
</evidence>
<keyword evidence="5" id="KW-1185">Reference proteome</keyword>
<feature type="domain" description="BMC circularly permuted" evidence="3">
    <location>
        <begin position="116"/>
        <end position="223"/>
    </location>
</feature>
<dbReference type="InterPro" id="IPR037233">
    <property type="entry name" value="CcmK-like_sf"/>
</dbReference>
<dbReference type="InterPro" id="IPR009193">
    <property type="entry name" value="EutL_PduB"/>
</dbReference>
<dbReference type="PROSITE" id="PS51931">
    <property type="entry name" value="BMC_CP"/>
    <property type="match status" value="1"/>
</dbReference>
<dbReference type="NCBIfam" id="NF011944">
    <property type="entry name" value="PRK15415.1"/>
    <property type="match status" value="1"/>
</dbReference>
<dbReference type="Proteomes" id="UP000217549">
    <property type="component" value="Chromosome I"/>
</dbReference>
<dbReference type="InterPro" id="IPR000249">
    <property type="entry name" value="BMC_dom"/>
</dbReference>
<dbReference type="STRING" id="39488.ERS852450_02249"/>
<dbReference type="Pfam" id="PF00936">
    <property type="entry name" value="BMC"/>
    <property type="match status" value="1"/>
</dbReference>
<evidence type="ECO:0000256" key="2">
    <source>
        <dbReference type="ARBA" id="ARBA00024446"/>
    </source>
</evidence>
<evidence type="ECO:0000313" key="4">
    <source>
        <dbReference type="EMBL" id="SOB71848.1"/>
    </source>
</evidence>
<dbReference type="KEGG" id="ehl:EHLA_1116"/>
<evidence type="ECO:0000313" key="5">
    <source>
        <dbReference type="Proteomes" id="UP000217549"/>
    </source>
</evidence>
<reference evidence="5" key="1">
    <citation type="submission" date="2017-09" db="EMBL/GenBank/DDBJ databases">
        <authorList>
            <person name="Shetty A S."/>
        </authorList>
    </citation>
    <scope>NUCLEOTIDE SEQUENCE [LARGE SCALE GENOMIC DNA]</scope>
</reference>
<sequence>MNVNNFLQSEAAQFVGTAAANTIGLVIGTIHEDIKALLQIPDEYQAISIVSSRTGTVAQAIAIDDAVKAVNAKLLRFEMAIDAGKQCGQGCLFVLGAENISDARRLVEIALKQIDYWAACIYINEVGHMESHVTPRAGEILHEIFGTPLGKAFGVIGAAPAGIGIVAVDQAMKAAPVDIVWYGSPSHNLTMMNEFSAGISGDVSAVQKALEAGKQVGCELLRVCGITPISITKVHEVCGPDYVKENYTPTSCLKTDNTSDER</sequence>
<dbReference type="PIRSF" id="PIRSF012290">
    <property type="entry name" value="EutL_PduB"/>
    <property type="match status" value="1"/>
</dbReference>
<gene>
    <name evidence="4" type="ORF">EHLA_1116</name>
</gene>
<keyword evidence="2" id="KW-1283">Bacterial microcompartment</keyword>
<proteinExistence type="predicted"/>
<evidence type="ECO:0000256" key="1">
    <source>
        <dbReference type="ARBA" id="ARBA00024322"/>
    </source>
</evidence>
<comment type="subcellular location">
    <subcellularLocation>
        <location evidence="1">Bacterial microcompartment</location>
    </subcellularLocation>
</comment>
<name>A0A285PQG6_9FIRM</name>
<dbReference type="AlphaFoldDB" id="A0A285PQG6"/>
<dbReference type="RefSeq" id="WP_096239626.1">
    <property type="nucleotide sequence ID" value="NZ_CP143936.1"/>
</dbReference>
<dbReference type="SUPFAM" id="SSF143414">
    <property type="entry name" value="CcmK-like"/>
    <property type="match status" value="1"/>
</dbReference>
<dbReference type="SMART" id="SM00877">
    <property type="entry name" value="BMC"/>
    <property type="match status" value="1"/>
</dbReference>
<organism evidence="4 5">
    <name type="scientific">Anaerobutyricum hallii</name>
    <dbReference type="NCBI Taxonomy" id="39488"/>
    <lineage>
        <taxon>Bacteria</taxon>
        <taxon>Bacillati</taxon>
        <taxon>Bacillota</taxon>
        <taxon>Clostridia</taxon>
        <taxon>Lachnospirales</taxon>
        <taxon>Lachnospiraceae</taxon>
        <taxon>Anaerobutyricum</taxon>
    </lineage>
</organism>
<dbReference type="InterPro" id="IPR044870">
    <property type="entry name" value="BMC_CP"/>
</dbReference>
<dbReference type="GO" id="GO:0031469">
    <property type="term" value="C:bacterial microcompartment"/>
    <property type="evidence" value="ECO:0007669"/>
    <property type="project" value="UniProtKB-SubCell"/>
</dbReference>